<feature type="transmembrane region" description="Helical" evidence="5">
    <location>
        <begin position="247"/>
        <end position="264"/>
    </location>
</feature>
<sequence length="265" mass="27994">MNVLEIAGLSASICVGISLGLIGGGGSILTLPILVYLLHINPVTSSAYSLFVVGTTSLVGAITYMRQRQVDYRVALVFSVPSFVAVYVSRHFLLPAIPETLGAVGPLVLTRNGLIMVLFSLLMLGASLSMIRDGGHTGRVGRTKGLKLPLIGAEGALVGLLTGLVGAGGGFLIIPVLVLLARLPMKMAVGTSLLIIAVKSLLGFTGDLRHVAIDWPFLLCFTLLSVTGIFIGTYLSRYVSGSRLKKSFGYFVMLLGVYILLREVS</sequence>
<feature type="transmembrane region" description="Helical" evidence="5">
    <location>
        <begin position="113"/>
        <end position="131"/>
    </location>
</feature>
<reference evidence="6 7" key="1">
    <citation type="submission" date="2019-10" db="EMBL/GenBank/DDBJ databases">
        <title>Rudanella paleaurantiibacter sp. nov., isolated from sludge.</title>
        <authorList>
            <person name="Xu S.Q."/>
        </authorList>
    </citation>
    <scope>NUCLEOTIDE SEQUENCE [LARGE SCALE GENOMIC DNA]</scope>
    <source>
        <strain evidence="6 7">HX-22-17</strain>
    </source>
</reference>
<feature type="transmembrane region" description="Helical" evidence="5">
    <location>
        <begin position="151"/>
        <end position="181"/>
    </location>
</feature>
<dbReference type="AlphaFoldDB" id="A0A7J5TRU2"/>
<keyword evidence="4 5" id="KW-0472">Membrane</keyword>
<evidence type="ECO:0000313" key="7">
    <source>
        <dbReference type="Proteomes" id="UP000488299"/>
    </source>
</evidence>
<dbReference type="Pfam" id="PF01925">
    <property type="entry name" value="TauE"/>
    <property type="match status" value="1"/>
</dbReference>
<dbReference type="GO" id="GO:0005886">
    <property type="term" value="C:plasma membrane"/>
    <property type="evidence" value="ECO:0007669"/>
    <property type="project" value="UniProtKB-SubCell"/>
</dbReference>
<evidence type="ECO:0000256" key="4">
    <source>
        <dbReference type="ARBA" id="ARBA00023136"/>
    </source>
</evidence>
<comment type="similarity">
    <text evidence="5">Belongs to the 4-toluene sulfonate uptake permease (TSUP) (TC 2.A.102) family.</text>
</comment>
<dbReference type="InterPro" id="IPR002781">
    <property type="entry name" value="TM_pro_TauE-like"/>
</dbReference>
<comment type="caution">
    <text evidence="6">The sequence shown here is derived from an EMBL/GenBank/DDBJ whole genome shotgun (WGS) entry which is preliminary data.</text>
</comment>
<evidence type="ECO:0000256" key="1">
    <source>
        <dbReference type="ARBA" id="ARBA00004141"/>
    </source>
</evidence>
<feature type="transmembrane region" description="Helical" evidence="5">
    <location>
        <begin position="72"/>
        <end position="93"/>
    </location>
</feature>
<keyword evidence="3 5" id="KW-1133">Transmembrane helix</keyword>
<keyword evidence="2 5" id="KW-0812">Transmembrane</keyword>
<accession>A0A7J5TRU2</accession>
<feature type="transmembrane region" description="Helical" evidence="5">
    <location>
        <begin position="47"/>
        <end position="65"/>
    </location>
</feature>
<dbReference type="InterPro" id="IPR051598">
    <property type="entry name" value="TSUP/Inactive_protease-like"/>
</dbReference>
<dbReference type="Proteomes" id="UP000488299">
    <property type="component" value="Unassembled WGS sequence"/>
</dbReference>
<dbReference type="PANTHER" id="PTHR43701">
    <property type="entry name" value="MEMBRANE TRANSPORTER PROTEIN MJ0441-RELATED"/>
    <property type="match status" value="1"/>
</dbReference>
<evidence type="ECO:0000256" key="2">
    <source>
        <dbReference type="ARBA" id="ARBA00022692"/>
    </source>
</evidence>
<gene>
    <name evidence="6" type="ORF">F5984_25625</name>
</gene>
<keyword evidence="7" id="KW-1185">Reference proteome</keyword>
<evidence type="ECO:0000256" key="3">
    <source>
        <dbReference type="ARBA" id="ARBA00022989"/>
    </source>
</evidence>
<protein>
    <recommendedName>
        <fullName evidence="5">Probable membrane transporter protein</fullName>
    </recommendedName>
</protein>
<keyword evidence="5" id="KW-1003">Cell membrane</keyword>
<dbReference type="EMBL" id="WELI01000020">
    <property type="protein sequence ID" value="KAB7725703.1"/>
    <property type="molecule type" value="Genomic_DNA"/>
</dbReference>
<evidence type="ECO:0000313" key="6">
    <source>
        <dbReference type="EMBL" id="KAB7725703.1"/>
    </source>
</evidence>
<feature type="transmembrane region" description="Helical" evidence="5">
    <location>
        <begin position="217"/>
        <end position="235"/>
    </location>
</feature>
<name>A0A7J5TRU2_9BACT</name>
<proteinExistence type="inferred from homology"/>
<comment type="subcellular location">
    <subcellularLocation>
        <location evidence="5">Cell membrane</location>
        <topology evidence="5">Multi-pass membrane protein</topology>
    </subcellularLocation>
    <subcellularLocation>
        <location evidence="1">Membrane</location>
        <topology evidence="1">Multi-pass membrane protein</topology>
    </subcellularLocation>
</comment>
<feature type="transmembrane region" description="Helical" evidence="5">
    <location>
        <begin position="12"/>
        <end position="35"/>
    </location>
</feature>
<dbReference type="RefSeq" id="WP_152127131.1">
    <property type="nucleotide sequence ID" value="NZ_WELI01000020.1"/>
</dbReference>
<organism evidence="6 7">
    <name type="scientific">Rudanella paleaurantiibacter</name>
    <dbReference type="NCBI Taxonomy" id="2614655"/>
    <lineage>
        <taxon>Bacteria</taxon>
        <taxon>Pseudomonadati</taxon>
        <taxon>Bacteroidota</taxon>
        <taxon>Cytophagia</taxon>
        <taxon>Cytophagales</taxon>
        <taxon>Cytophagaceae</taxon>
        <taxon>Rudanella</taxon>
    </lineage>
</organism>
<dbReference type="PANTHER" id="PTHR43701:SF2">
    <property type="entry name" value="MEMBRANE TRANSPORTER PROTEIN YJNA-RELATED"/>
    <property type="match status" value="1"/>
</dbReference>
<evidence type="ECO:0000256" key="5">
    <source>
        <dbReference type="RuleBase" id="RU363041"/>
    </source>
</evidence>